<proteinExistence type="inferred from homology"/>
<dbReference type="GO" id="GO:0042597">
    <property type="term" value="C:periplasmic space"/>
    <property type="evidence" value="ECO:0007669"/>
    <property type="project" value="UniProtKB-SubCell"/>
</dbReference>
<geneLocation type="plasmid" evidence="10"/>
<dbReference type="Gene3D" id="3.40.190.10">
    <property type="entry name" value="Periplasmic binding protein-like II"/>
    <property type="match status" value="2"/>
</dbReference>
<dbReference type="SMART" id="SM00062">
    <property type="entry name" value="PBPb"/>
    <property type="match status" value="1"/>
</dbReference>
<dbReference type="InterPro" id="IPR015168">
    <property type="entry name" value="SsuA/THI5"/>
</dbReference>
<dbReference type="InterPro" id="IPR010067">
    <property type="entry name" value="ABC_SsuA_sub-bd"/>
</dbReference>
<dbReference type="KEGG" id="bcai:K788_0001405"/>
<keyword evidence="3" id="KW-0813">Transport</keyword>
<name>A0A0N7JVV3_9BURK</name>
<dbReference type="Proteomes" id="UP000019146">
    <property type="component" value="Plasmid unnamed"/>
</dbReference>
<dbReference type="InterPro" id="IPR001638">
    <property type="entry name" value="Solute-binding_3/MltF_N"/>
</dbReference>
<evidence type="ECO:0000256" key="5">
    <source>
        <dbReference type="ARBA" id="ARBA00055538"/>
    </source>
</evidence>
<reference evidence="9 10" key="1">
    <citation type="journal article" date="2014" name="Genome Announc.">
        <title>Draft Genome Sequence of the Haloacid-Degrading Burkholderia caribensis Strain MBA4.</title>
        <authorList>
            <person name="Pan Y."/>
            <person name="Kong K.F."/>
            <person name="Tsang J.S."/>
        </authorList>
    </citation>
    <scope>NUCLEOTIDE SEQUENCE [LARGE SCALE GENOMIC DNA]</scope>
    <source>
        <strain evidence="9 10">MBA4</strain>
        <plasmid evidence="10">Plasmid</plasmid>
    </source>
</reference>
<dbReference type="PANTHER" id="PTHR30024">
    <property type="entry name" value="ALIPHATIC SULFONATES-BINDING PROTEIN-RELATED"/>
    <property type="match status" value="1"/>
</dbReference>
<accession>A0A0N7JVV3</accession>
<dbReference type="SUPFAM" id="SSF53850">
    <property type="entry name" value="Periplasmic binding protein-like II"/>
    <property type="match status" value="1"/>
</dbReference>
<dbReference type="AlphaFoldDB" id="A0A0N7JVV3"/>
<comment type="subcellular location">
    <subcellularLocation>
        <location evidence="1">Periplasm</location>
    </subcellularLocation>
</comment>
<gene>
    <name evidence="9" type="ORF">K788_0001405</name>
</gene>
<dbReference type="GO" id="GO:0016020">
    <property type="term" value="C:membrane"/>
    <property type="evidence" value="ECO:0007669"/>
    <property type="project" value="InterPro"/>
</dbReference>
<keyword evidence="9" id="KW-0614">Plasmid</keyword>
<evidence type="ECO:0000313" key="10">
    <source>
        <dbReference type="Proteomes" id="UP000019146"/>
    </source>
</evidence>
<feature type="domain" description="Solute-binding protein family 3/N-terminal" evidence="8">
    <location>
        <begin position="37"/>
        <end position="253"/>
    </location>
</feature>
<sequence length="322" mass="34002">MARMPGRRQFLAVSVAALAGSTFITPLAKALTPEPDTITLGFQKTGIPLVAKQLKVFERRFGAHGLRVKWIEFPSGLTLLQALDIGAITFGNSGNVGCIFLQAGGGHVEYIAAQPSGPKSEGILVRADSGIHSLADLRGKKVGYAKGSSSHDLIAAALEQSGVKLSEIKSISLGAADAAAAYDNGSIDAWVIWDPYFSIAQRHTPSRILAYTGDIKPSSGFLLANSTFAAAHPELVREYIDGSKEAAEWAKSHPADVVATLSAATGIAPDIMTIVNQNASFNVTALEPALLDAQQTTADRLFALGLIPKKVNVRDIVWKAQS</sequence>
<comment type="similarity">
    <text evidence="2">Belongs to the bacterial solute-binding protein SsuA/TauA family.</text>
</comment>
<keyword evidence="4 7" id="KW-0732">Signal</keyword>
<dbReference type="PROSITE" id="PS51318">
    <property type="entry name" value="TAT"/>
    <property type="match status" value="1"/>
</dbReference>
<dbReference type="PANTHER" id="PTHR30024:SF42">
    <property type="entry name" value="ALIPHATIC SULFONATES-BINDING PROTEIN-RELATED"/>
    <property type="match status" value="1"/>
</dbReference>
<evidence type="ECO:0000256" key="7">
    <source>
        <dbReference type="SAM" id="SignalP"/>
    </source>
</evidence>
<evidence type="ECO:0000256" key="2">
    <source>
        <dbReference type="ARBA" id="ARBA00010742"/>
    </source>
</evidence>
<dbReference type="InterPro" id="IPR006311">
    <property type="entry name" value="TAT_signal"/>
</dbReference>
<comment type="function">
    <text evidence="5">Part of a binding-protein-dependent transport system for aliphatic sulfonates. Putative binding protein.</text>
</comment>
<evidence type="ECO:0000259" key="8">
    <source>
        <dbReference type="SMART" id="SM00062"/>
    </source>
</evidence>
<dbReference type="EMBL" id="CP012748">
    <property type="protein sequence ID" value="ALL70253.1"/>
    <property type="molecule type" value="Genomic_DNA"/>
</dbReference>
<dbReference type="Pfam" id="PF09084">
    <property type="entry name" value="NMT1"/>
    <property type="match status" value="1"/>
</dbReference>
<dbReference type="NCBIfam" id="TIGR01728">
    <property type="entry name" value="SsuA_fam"/>
    <property type="match status" value="1"/>
</dbReference>
<evidence type="ECO:0000256" key="6">
    <source>
        <dbReference type="ARBA" id="ARBA00070228"/>
    </source>
</evidence>
<evidence type="ECO:0000256" key="4">
    <source>
        <dbReference type="ARBA" id="ARBA00022729"/>
    </source>
</evidence>
<evidence type="ECO:0000256" key="1">
    <source>
        <dbReference type="ARBA" id="ARBA00004418"/>
    </source>
</evidence>
<evidence type="ECO:0000256" key="3">
    <source>
        <dbReference type="ARBA" id="ARBA00022448"/>
    </source>
</evidence>
<dbReference type="FunFam" id="3.40.190.10:FF:000050">
    <property type="entry name" value="Sulfonate ABC transporter substrate-binding protein"/>
    <property type="match status" value="1"/>
</dbReference>
<protein>
    <recommendedName>
        <fullName evidence="6">Putative aliphatic sulfonates-binding protein</fullName>
    </recommendedName>
</protein>
<evidence type="ECO:0000313" key="9">
    <source>
        <dbReference type="EMBL" id="ALL70253.1"/>
    </source>
</evidence>
<feature type="signal peptide" evidence="7">
    <location>
        <begin position="1"/>
        <end position="30"/>
    </location>
</feature>
<dbReference type="GO" id="GO:0042626">
    <property type="term" value="F:ATPase-coupled transmembrane transporter activity"/>
    <property type="evidence" value="ECO:0007669"/>
    <property type="project" value="InterPro"/>
</dbReference>
<feature type="chain" id="PRO_5006014458" description="Putative aliphatic sulfonates-binding protein" evidence="7">
    <location>
        <begin position="31"/>
        <end position="322"/>
    </location>
</feature>
<organism evidence="9 10">
    <name type="scientific">Paraburkholderia caribensis MBA4</name>
    <dbReference type="NCBI Taxonomy" id="1323664"/>
    <lineage>
        <taxon>Bacteria</taxon>
        <taxon>Pseudomonadati</taxon>
        <taxon>Pseudomonadota</taxon>
        <taxon>Betaproteobacteria</taxon>
        <taxon>Burkholderiales</taxon>
        <taxon>Burkholderiaceae</taxon>
        <taxon>Paraburkholderia</taxon>
    </lineage>
</organism>